<dbReference type="InterPro" id="IPR011004">
    <property type="entry name" value="Trimer_LpxA-like_sf"/>
</dbReference>
<dbReference type="Proteomes" id="UP000236743">
    <property type="component" value="Unassembled WGS sequence"/>
</dbReference>
<dbReference type="CDD" id="cd04645">
    <property type="entry name" value="LbH_gamma_CA_like"/>
    <property type="match status" value="1"/>
</dbReference>
<reference evidence="1 2" key="1">
    <citation type="submission" date="2016-10" db="EMBL/GenBank/DDBJ databases">
        <authorList>
            <person name="de Groot N.N."/>
        </authorList>
    </citation>
    <scope>NUCLEOTIDE SEQUENCE [LARGE SCALE GENOMIC DNA]</scope>
    <source>
        <strain evidence="1 2">DSM 26656</strain>
    </source>
</reference>
<keyword evidence="1" id="KW-0808">Transferase</keyword>
<dbReference type="EMBL" id="FNUY01000003">
    <property type="protein sequence ID" value="SEG17916.1"/>
    <property type="molecule type" value="Genomic_DNA"/>
</dbReference>
<dbReference type="Gene3D" id="2.160.10.10">
    <property type="entry name" value="Hexapeptide repeat proteins"/>
    <property type="match status" value="1"/>
</dbReference>
<dbReference type="RefSeq" id="WP_103872299.1">
    <property type="nucleotide sequence ID" value="NZ_FNUY01000003.1"/>
</dbReference>
<dbReference type="GO" id="GO:0016740">
    <property type="term" value="F:transferase activity"/>
    <property type="evidence" value="ECO:0007669"/>
    <property type="project" value="UniProtKB-KW"/>
</dbReference>
<dbReference type="OrthoDB" id="9803036at2"/>
<dbReference type="PANTHER" id="PTHR13061:SF29">
    <property type="entry name" value="GAMMA CARBONIC ANHYDRASE-LIKE 1, MITOCHONDRIAL-RELATED"/>
    <property type="match status" value="1"/>
</dbReference>
<dbReference type="Pfam" id="PF00132">
    <property type="entry name" value="Hexapep"/>
    <property type="match status" value="1"/>
</dbReference>
<accession>A0A1H5Y2Y8</accession>
<protein>
    <submittedName>
        <fullName evidence="1">Carbonic anhydrase or acetyltransferase, isoleucine patch superfamily</fullName>
    </submittedName>
</protein>
<dbReference type="InterPro" id="IPR001451">
    <property type="entry name" value="Hexapep"/>
</dbReference>
<sequence>MPLYSLDGTAPETPPEGEWWLAPDAHVIGRVRLGVGVGIWFGATLRGDNEWIEIGERSNIQEGCVLHTDMGSPLKVGVGCTIGHRAILHGCIIGDNSLVGMGATVLNGAKIGRNSLVGANALVTEGKEFPDNSLIVGSPARAIRTLDEAAAAGIAGSARGYVERWKQFAAGLKRLD</sequence>
<dbReference type="SUPFAM" id="SSF51161">
    <property type="entry name" value="Trimeric LpxA-like enzymes"/>
    <property type="match status" value="1"/>
</dbReference>
<dbReference type="AlphaFoldDB" id="A0A1H5Y2Y8"/>
<keyword evidence="2" id="KW-1185">Reference proteome</keyword>
<proteinExistence type="predicted"/>
<evidence type="ECO:0000313" key="2">
    <source>
        <dbReference type="Proteomes" id="UP000236743"/>
    </source>
</evidence>
<evidence type="ECO:0000313" key="1">
    <source>
        <dbReference type="EMBL" id="SEG17916.1"/>
    </source>
</evidence>
<dbReference type="InterPro" id="IPR047324">
    <property type="entry name" value="LbH_gamma_CA-like"/>
</dbReference>
<dbReference type="InterPro" id="IPR050484">
    <property type="entry name" value="Transf_Hexapept/Carb_Anhydrase"/>
</dbReference>
<gene>
    <name evidence="1" type="ORF">SAMN04488115_103490</name>
</gene>
<organism evidence="1 2">
    <name type="scientific">Bosea lathyri</name>
    <dbReference type="NCBI Taxonomy" id="1036778"/>
    <lineage>
        <taxon>Bacteria</taxon>
        <taxon>Pseudomonadati</taxon>
        <taxon>Pseudomonadota</taxon>
        <taxon>Alphaproteobacteria</taxon>
        <taxon>Hyphomicrobiales</taxon>
        <taxon>Boseaceae</taxon>
        <taxon>Bosea</taxon>
    </lineage>
</organism>
<dbReference type="PANTHER" id="PTHR13061">
    <property type="entry name" value="DYNACTIN SUBUNIT P25"/>
    <property type="match status" value="1"/>
</dbReference>
<name>A0A1H5Y2Y8_9HYPH</name>